<evidence type="ECO:0000256" key="8">
    <source>
        <dbReference type="RuleBase" id="RU000688"/>
    </source>
</evidence>
<evidence type="ECO:0000259" key="10">
    <source>
        <dbReference type="PROSITE" id="PS50262"/>
    </source>
</evidence>
<evidence type="ECO:0000313" key="11">
    <source>
        <dbReference type="EMBL" id="CAH3015256.1"/>
    </source>
</evidence>
<dbReference type="Pfam" id="PF00001">
    <property type="entry name" value="7tm_1"/>
    <property type="match status" value="1"/>
</dbReference>
<comment type="caution">
    <text evidence="11">The sequence shown here is derived from an EMBL/GenBank/DDBJ whole genome shotgun (WGS) entry which is preliminary data.</text>
</comment>
<evidence type="ECO:0000256" key="3">
    <source>
        <dbReference type="ARBA" id="ARBA00022989"/>
    </source>
</evidence>
<dbReference type="PROSITE" id="PS00237">
    <property type="entry name" value="G_PROTEIN_RECEP_F1_1"/>
    <property type="match status" value="1"/>
</dbReference>
<feature type="transmembrane region" description="Helical" evidence="9">
    <location>
        <begin position="85"/>
        <end position="108"/>
    </location>
</feature>
<organism evidence="11 12">
    <name type="scientific">Porites evermanni</name>
    <dbReference type="NCBI Taxonomy" id="104178"/>
    <lineage>
        <taxon>Eukaryota</taxon>
        <taxon>Metazoa</taxon>
        <taxon>Cnidaria</taxon>
        <taxon>Anthozoa</taxon>
        <taxon>Hexacorallia</taxon>
        <taxon>Scleractinia</taxon>
        <taxon>Fungiina</taxon>
        <taxon>Poritidae</taxon>
        <taxon>Porites</taxon>
    </lineage>
</organism>
<dbReference type="InterPro" id="IPR017452">
    <property type="entry name" value="GPCR_Rhodpsn_7TM"/>
</dbReference>
<comment type="subcellular location">
    <subcellularLocation>
        <location evidence="1">Membrane</location>
        <topology evidence="1">Multi-pass membrane protein</topology>
    </subcellularLocation>
</comment>
<evidence type="ECO:0000256" key="7">
    <source>
        <dbReference type="ARBA" id="ARBA00023224"/>
    </source>
</evidence>
<dbReference type="PANTHER" id="PTHR45695">
    <property type="entry name" value="LEUCOKININ RECEPTOR-RELATED"/>
    <property type="match status" value="1"/>
</dbReference>
<reference evidence="11 12" key="1">
    <citation type="submission" date="2022-05" db="EMBL/GenBank/DDBJ databases">
        <authorList>
            <consortium name="Genoscope - CEA"/>
            <person name="William W."/>
        </authorList>
    </citation>
    <scope>NUCLEOTIDE SEQUENCE [LARGE SCALE GENOMIC DNA]</scope>
</reference>
<feature type="transmembrane region" description="Helical" evidence="9">
    <location>
        <begin position="45"/>
        <end position="65"/>
    </location>
</feature>
<evidence type="ECO:0000256" key="6">
    <source>
        <dbReference type="ARBA" id="ARBA00023170"/>
    </source>
</evidence>
<feature type="domain" description="G-protein coupled receptors family 1 profile" evidence="10">
    <location>
        <begin position="25"/>
        <end position="156"/>
    </location>
</feature>
<comment type="similarity">
    <text evidence="8">Belongs to the G-protein coupled receptor 1 family.</text>
</comment>
<gene>
    <name evidence="11" type="ORF">PEVE_00014573</name>
</gene>
<evidence type="ECO:0000256" key="2">
    <source>
        <dbReference type="ARBA" id="ARBA00022692"/>
    </source>
</evidence>
<keyword evidence="5 9" id="KW-0472">Membrane</keyword>
<proteinExistence type="inferred from homology"/>
<protein>
    <recommendedName>
        <fullName evidence="10">G-protein coupled receptors family 1 profile domain-containing protein</fullName>
    </recommendedName>
</protein>
<name>A0ABN8LHZ1_9CNID</name>
<dbReference type="Gene3D" id="1.20.1070.10">
    <property type="entry name" value="Rhodopsin 7-helix transmembrane proteins"/>
    <property type="match status" value="1"/>
</dbReference>
<evidence type="ECO:0000256" key="9">
    <source>
        <dbReference type="SAM" id="Phobius"/>
    </source>
</evidence>
<accession>A0ABN8LHZ1</accession>
<dbReference type="InterPro" id="IPR000276">
    <property type="entry name" value="GPCR_Rhodpsn"/>
</dbReference>
<dbReference type="EMBL" id="CALNXI010000021">
    <property type="protein sequence ID" value="CAH3015256.1"/>
    <property type="molecule type" value="Genomic_DNA"/>
</dbReference>
<dbReference type="PANTHER" id="PTHR45695:SF9">
    <property type="entry name" value="LEUCOKININ RECEPTOR"/>
    <property type="match status" value="1"/>
</dbReference>
<evidence type="ECO:0000256" key="5">
    <source>
        <dbReference type="ARBA" id="ARBA00023136"/>
    </source>
</evidence>
<keyword evidence="12" id="KW-1185">Reference proteome</keyword>
<evidence type="ECO:0000256" key="1">
    <source>
        <dbReference type="ARBA" id="ARBA00004141"/>
    </source>
</evidence>
<dbReference type="PROSITE" id="PS50262">
    <property type="entry name" value="G_PROTEIN_RECEP_F1_2"/>
    <property type="match status" value="1"/>
</dbReference>
<evidence type="ECO:0000313" key="12">
    <source>
        <dbReference type="Proteomes" id="UP001159427"/>
    </source>
</evidence>
<keyword evidence="7 8" id="KW-0807">Transducer</keyword>
<dbReference type="SUPFAM" id="SSF81321">
    <property type="entry name" value="Family A G protein-coupled receptor-like"/>
    <property type="match status" value="1"/>
</dbReference>
<keyword evidence="4 8" id="KW-0297">G-protein coupled receptor</keyword>
<feature type="transmembrane region" description="Helical" evidence="9">
    <location>
        <begin position="12"/>
        <end position="33"/>
    </location>
</feature>
<dbReference type="PRINTS" id="PR00237">
    <property type="entry name" value="GPCRRHODOPSN"/>
</dbReference>
<keyword evidence="2 8" id="KW-0812">Transmembrane</keyword>
<sequence length="156" mass="17813">MTEYQASDVIFAVVSIPFILIGMVGNILVIYIVCSTRSMHSTTNFLLVNLAISDFLTLLLWPFHWQIWWRQRPLTGEIGNFLCKTFTGVSILDILYVVSSFTLTALAIERYHAIMKPFRTGLRLSEENIKLVIGVIWLSSILVCLPDFILRELDSN</sequence>
<feature type="transmembrane region" description="Helical" evidence="9">
    <location>
        <begin position="129"/>
        <end position="150"/>
    </location>
</feature>
<dbReference type="Proteomes" id="UP001159427">
    <property type="component" value="Unassembled WGS sequence"/>
</dbReference>
<keyword evidence="6 8" id="KW-0675">Receptor</keyword>
<evidence type="ECO:0000256" key="4">
    <source>
        <dbReference type="ARBA" id="ARBA00023040"/>
    </source>
</evidence>
<keyword evidence="3 9" id="KW-1133">Transmembrane helix</keyword>
<feature type="non-terminal residue" evidence="11">
    <location>
        <position position="156"/>
    </location>
</feature>